<keyword evidence="1" id="KW-0472">Membrane</keyword>
<dbReference type="EMBL" id="GBYX01476648">
    <property type="protein sequence ID" value="JAO05029.1"/>
    <property type="molecule type" value="Transcribed_RNA"/>
</dbReference>
<reference evidence="2" key="1">
    <citation type="submission" date="2014-12" db="EMBL/GenBank/DDBJ databases">
        <title>Parallel Evolution in Life History Adaptation Evident in the Tissue-Specific Poeciliopsis prolifica transcriptome.</title>
        <authorList>
            <person name="Jue N.K."/>
            <person name="Foley R.J."/>
            <person name="Obergfell C."/>
            <person name="Reznick D.N."/>
            <person name="O'Neill R.J."/>
            <person name="O'Neill M.J."/>
        </authorList>
    </citation>
    <scope>NUCLEOTIDE SEQUENCE</scope>
</reference>
<feature type="non-terminal residue" evidence="2">
    <location>
        <position position="1"/>
    </location>
</feature>
<evidence type="ECO:0000313" key="2">
    <source>
        <dbReference type="EMBL" id="JAO05029.1"/>
    </source>
</evidence>
<evidence type="ECO:0000256" key="1">
    <source>
        <dbReference type="SAM" id="Phobius"/>
    </source>
</evidence>
<sequence>SVFASGWVLKYLRNALLLKKDSSCNMNASHLSILSSSHGAQTQPLSAASDDSLYRQYRPPVRELVPLPKGVLYLIMAALVVVGVAYAIVGHLIKDLAIDIAGTESILIPLLTSEVSIARC</sequence>
<proteinExistence type="predicted"/>
<organism evidence="2">
    <name type="scientific">Poeciliopsis prolifica</name>
    <name type="common">blackstripe livebearer</name>
    <dbReference type="NCBI Taxonomy" id="188132"/>
    <lineage>
        <taxon>Eukaryota</taxon>
        <taxon>Metazoa</taxon>
        <taxon>Chordata</taxon>
        <taxon>Craniata</taxon>
        <taxon>Vertebrata</taxon>
        <taxon>Euteleostomi</taxon>
        <taxon>Actinopterygii</taxon>
        <taxon>Neopterygii</taxon>
        <taxon>Teleostei</taxon>
        <taxon>Neoteleostei</taxon>
        <taxon>Acanthomorphata</taxon>
        <taxon>Ovalentaria</taxon>
        <taxon>Atherinomorphae</taxon>
        <taxon>Cyprinodontiformes</taxon>
        <taxon>Poeciliidae</taxon>
        <taxon>Poeciliinae</taxon>
        <taxon>Poeciliopsis</taxon>
    </lineage>
</organism>
<dbReference type="AlphaFoldDB" id="A0A0S7EKN1"/>
<name>A0A0S7EKN1_9TELE</name>
<feature type="transmembrane region" description="Helical" evidence="1">
    <location>
        <begin position="70"/>
        <end position="89"/>
    </location>
</feature>
<protein>
    <submittedName>
        <fullName evidence="2">PPUP9605</fullName>
    </submittedName>
</protein>
<keyword evidence="1" id="KW-1133">Transmembrane helix</keyword>
<keyword evidence="1" id="KW-0812">Transmembrane</keyword>
<accession>A0A0S7EKN1</accession>
<gene>
    <name evidence="2" type="primary">PPUP9605</name>
</gene>